<comment type="caution">
    <text evidence="5">The sequence shown here is derived from an EMBL/GenBank/DDBJ whole genome shotgun (WGS) entry which is preliminary data.</text>
</comment>
<evidence type="ECO:0000259" key="4">
    <source>
        <dbReference type="PROSITE" id="PS50887"/>
    </source>
</evidence>
<dbReference type="PROSITE" id="PS50887">
    <property type="entry name" value="GGDEF"/>
    <property type="match status" value="1"/>
</dbReference>
<dbReference type="CDD" id="cd01949">
    <property type="entry name" value="GGDEF"/>
    <property type="match status" value="1"/>
</dbReference>
<dbReference type="Pfam" id="PF00990">
    <property type="entry name" value="GGDEF"/>
    <property type="match status" value="1"/>
</dbReference>
<dbReference type="InterPro" id="IPR027417">
    <property type="entry name" value="P-loop_NTPase"/>
</dbReference>
<dbReference type="Pfam" id="PF13191">
    <property type="entry name" value="AAA_16"/>
    <property type="match status" value="1"/>
</dbReference>
<proteinExistence type="predicted"/>
<feature type="domain" description="GGDEF" evidence="4">
    <location>
        <begin position="1372"/>
        <end position="1504"/>
    </location>
</feature>
<gene>
    <name evidence="5" type="ORF">Aco03nite_101360</name>
</gene>
<dbReference type="SMART" id="SM00220">
    <property type="entry name" value="S_TKc"/>
    <property type="match status" value="1"/>
</dbReference>
<evidence type="ECO:0000313" key="6">
    <source>
        <dbReference type="Proteomes" id="UP000612282"/>
    </source>
</evidence>
<name>A0ABQ3XTN1_9ACTN</name>
<dbReference type="InterPro" id="IPR050469">
    <property type="entry name" value="Diguanylate_Cyclase"/>
</dbReference>
<feature type="domain" description="Protein kinase" evidence="3">
    <location>
        <begin position="1"/>
        <end position="202"/>
    </location>
</feature>
<dbReference type="Gene3D" id="3.30.70.270">
    <property type="match status" value="1"/>
</dbReference>
<dbReference type="NCBIfam" id="TIGR00254">
    <property type="entry name" value="GGDEF"/>
    <property type="match status" value="1"/>
</dbReference>
<dbReference type="Gene3D" id="1.10.510.10">
    <property type="entry name" value="Transferase(Phosphotransferase) domain 1"/>
    <property type="match status" value="1"/>
</dbReference>
<dbReference type="InterPro" id="IPR011009">
    <property type="entry name" value="Kinase-like_dom_sf"/>
</dbReference>
<evidence type="ECO:0000256" key="2">
    <source>
        <dbReference type="SAM" id="MobiDB-lite"/>
    </source>
</evidence>
<evidence type="ECO:0000259" key="3">
    <source>
        <dbReference type="PROSITE" id="PS50011"/>
    </source>
</evidence>
<dbReference type="InterPro" id="IPR029016">
    <property type="entry name" value="GAF-like_dom_sf"/>
</dbReference>
<sequence length="1514" mass="162032">MLPRQQALVLRRLAGVPGVPVLPGAEPGEEPLTCPILDPGALLDTAAELTSIVAALHERGVLHKNITPAAVRRTGPRLVLGDFELATTYPLERPRFTHHRDITGTLAYLAPEQTGRTGRPVDQRSDLYSLGATLYEMATGAPPFGAGDPLRLLRDHLTRVPDPIGDLAPGVPAMLGLIVAKLLEKDPESRYQSAEGVLHDLRRLRTDPGAVFPPGERDFPWELTAPSHLVGRSAEAGALDRALAGAIGDGGRVVALGGPPGVGKSALVDGLRPSVARAGGWFVAGRFDPARPGPDADGLRQAFRTLARMLLAEPAADLQRLREHLTGTLGANAGILAAVVPEIATVLGIVPDGTADDPVTVHTRLMRSGLEVLRAVAGPDRPLVMVIDDAHWAQGAAVEFLDGVVGTGGIPGFLLVAAYRDDQLPAAHPLAAALARWRSADPVPAMMTVAPLPATASGTLLREMLRLPVDRYADLLTDVAVRCDGNPFETVERVNALRRGGALRPDGDGWVYDPLRALSVDAGPAALTARLRSLPEAARRLTELLGCLGDDVTTGTLATAAACTEEQAGQRLRPAIEAGLVVADQEWETYGFRNDRIRQAAHDAVPAADRAACHLTTARRLAARPGTEAVVAEQYLLVLDLVEPGAEAAEVTRRLCDAAAHARRTVNFSLADRALLGAARLAAGDPVLLGRIAVERQAALLAMSRFEEAAEIYRGPALDGAEPAQRLAAADLYMTALICQNRFAEALSTGYAALTAQGLSPSVADDETGLMADEMITWAATGSAEDDARRARAHDPLARIIARSVQAAWFLDDPLHPWLIRAAARRWRTEGPSVALAGALVNAHFVLSRHRDDYTTGYDILHRMLRFSEILQAEPDASYIRFLHTVTLAPFFQPFPAVVAAARDVHDRLVRGGDLTNAGFTAPAAATLMIDYAPLAAYRAETDRGLAFAETTRNGPGAQNLEIHRQVAAVLTGDQDRIDEQALAGAVGAAAIANHIYQALVALILGDDPALQRHSARAAAMIPAFSSIPTVFSAHLIRALALAVAGHGDTPEFAAHRDWLTRRAADSPGEFGHLVPWLHAEQARDLTTAVRWYDRAQRAADERDRPWHQAVIAERHGRLLLAYGLTHTAHVVLADAAERYLRWGALRKVTDLRIEFGLAVDDRRDAPEQAAELLAVLRAGQAISSDTGLAGLSGRVGAILTDLTGAETVHLVIHDAEHRDWRLLTPDGVLRHLRGPALVPLTVVRHVEHTRQPLIVTDATRDVRFAADPYLRAVPRCALLVVPVDRGGQPSAVLVLEHRQRPFAGHHQRTVALLTGQLSVSLHNVLLYAGLERQVADRTRELATVNARLAEQAVTDVLTGLPNRRRLATSDGATAAAMIDIDHFKKYNDHYGHQAGDACLREVARAISGAVRIGDVVIRYGGEEFAVLLQDADQEVAILVAERIQAAIRRLGLPHAAAPAGVVTASIGVACSGDASPEKLISRADECLYRSKRDGRDRITSGGMPEPGNTGSRR</sequence>
<dbReference type="InterPro" id="IPR043128">
    <property type="entry name" value="Rev_trsase/Diguanyl_cyclase"/>
</dbReference>
<dbReference type="InterPro" id="IPR000719">
    <property type="entry name" value="Prot_kinase_dom"/>
</dbReference>
<dbReference type="SUPFAM" id="SSF55781">
    <property type="entry name" value="GAF domain-like"/>
    <property type="match status" value="1"/>
</dbReference>
<dbReference type="PANTHER" id="PTHR45138:SF9">
    <property type="entry name" value="DIGUANYLATE CYCLASE DGCM-RELATED"/>
    <property type="match status" value="1"/>
</dbReference>
<dbReference type="InterPro" id="IPR003018">
    <property type="entry name" value="GAF"/>
</dbReference>
<dbReference type="Pfam" id="PF00069">
    <property type="entry name" value="Pkinase"/>
    <property type="match status" value="1"/>
</dbReference>
<comment type="subcellular location">
    <subcellularLocation>
        <location evidence="1">Membrane</location>
        <topology evidence="1">Single-pass membrane protein</topology>
    </subcellularLocation>
</comment>
<dbReference type="SUPFAM" id="SSF52540">
    <property type="entry name" value="P-loop containing nucleoside triphosphate hydrolases"/>
    <property type="match status" value="1"/>
</dbReference>
<dbReference type="PROSITE" id="PS50011">
    <property type="entry name" value="PROTEIN_KINASE_DOM"/>
    <property type="match status" value="1"/>
</dbReference>
<feature type="region of interest" description="Disordered" evidence="2">
    <location>
        <begin position="1492"/>
        <end position="1514"/>
    </location>
</feature>
<dbReference type="InterPro" id="IPR000160">
    <property type="entry name" value="GGDEF_dom"/>
</dbReference>
<dbReference type="Gene3D" id="3.30.450.40">
    <property type="match status" value="1"/>
</dbReference>
<evidence type="ECO:0000256" key="1">
    <source>
        <dbReference type="ARBA" id="ARBA00004167"/>
    </source>
</evidence>
<keyword evidence="6" id="KW-1185">Reference proteome</keyword>
<evidence type="ECO:0008006" key="7">
    <source>
        <dbReference type="Google" id="ProtNLM"/>
    </source>
</evidence>
<dbReference type="SMART" id="SM00065">
    <property type="entry name" value="GAF"/>
    <property type="match status" value="1"/>
</dbReference>
<dbReference type="InterPro" id="IPR029787">
    <property type="entry name" value="Nucleotide_cyclase"/>
</dbReference>
<dbReference type="SMART" id="SM00267">
    <property type="entry name" value="GGDEF"/>
    <property type="match status" value="1"/>
</dbReference>
<dbReference type="InterPro" id="IPR041664">
    <property type="entry name" value="AAA_16"/>
</dbReference>
<dbReference type="CDD" id="cd14014">
    <property type="entry name" value="STKc_PknB_like"/>
    <property type="match status" value="1"/>
</dbReference>
<dbReference type="Pfam" id="PF01590">
    <property type="entry name" value="GAF"/>
    <property type="match status" value="1"/>
</dbReference>
<dbReference type="EMBL" id="BOMG01000135">
    <property type="protein sequence ID" value="GID61732.1"/>
    <property type="molecule type" value="Genomic_DNA"/>
</dbReference>
<accession>A0ABQ3XTN1</accession>
<dbReference type="SUPFAM" id="SSF55073">
    <property type="entry name" value="Nucleotide cyclase"/>
    <property type="match status" value="1"/>
</dbReference>
<evidence type="ECO:0000313" key="5">
    <source>
        <dbReference type="EMBL" id="GID61732.1"/>
    </source>
</evidence>
<dbReference type="PANTHER" id="PTHR45138">
    <property type="entry name" value="REGULATORY COMPONENTS OF SENSORY TRANSDUCTION SYSTEM"/>
    <property type="match status" value="1"/>
</dbReference>
<dbReference type="Proteomes" id="UP000612282">
    <property type="component" value="Unassembled WGS sequence"/>
</dbReference>
<dbReference type="SUPFAM" id="SSF56112">
    <property type="entry name" value="Protein kinase-like (PK-like)"/>
    <property type="match status" value="1"/>
</dbReference>
<organism evidence="5 6">
    <name type="scientific">Actinoplanes couchii</name>
    <dbReference type="NCBI Taxonomy" id="403638"/>
    <lineage>
        <taxon>Bacteria</taxon>
        <taxon>Bacillati</taxon>
        <taxon>Actinomycetota</taxon>
        <taxon>Actinomycetes</taxon>
        <taxon>Micromonosporales</taxon>
        <taxon>Micromonosporaceae</taxon>
        <taxon>Actinoplanes</taxon>
    </lineage>
</organism>
<protein>
    <recommendedName>
        <fullName evidence="7">Serine/threonine protein kinase</fullName>
    </recommendedName>
</protein>
<reference evidence="5 6" key="1">
    <citation type="submission" date="2021-01" db="EMBL/GenBank/DDBJ databases">
        <title>Whole genome shotgun sequence of Actinoplanes couchii NBRC 106145.</title>
        <authorList>
            <person name="Komaki H."/>
            <person name="Tamura T."/>
        </authorList>
    </citation>
    <scope>NUCLEOTIDE SEQUENCE [LARGE SCALE GENOMIC DNA]</scope>
    <source>
        <strain evidence="5 6">NBRC 106145</strain>
    </source>
</reference>
<dbReference type="RefSeq" id="WP_203809978.1">
    <property type="nucleotide sequence ID" value="NZ_BAAAQE010000097.1"/>
</dbReference>